<dbReference type="EMBL" id="CAEZTT010000068">
    <property type="protein sequence ID" value="CAB4577527.1"/>
    <property type="molecule type" value="Genomic_DNA"/>
</dbReference>
<organism evidence="1">
    <name type="scientific">freshwater metagenome</name>
    <dbReference type="NCBI Taxonomy" id="449393"/>
    <lineage>
        <taxon>unclassified sequences</taxon>
        <taxon>metagenomes</taxon>
        <taxon>ecological metagenomes</taxon>
    </lineage>
</organism>
<reference evidence="1" key="1">
    <citation type="submission" date="2020-05" db="EMBL/GenBank/DDBJ databases">
        <authorList>
            <person name="Chiriac C."/>
            <person name="Salcher M."/>
            <person name="Ghai R."/>
            <person name="Kavagutti S V."/>
        </authorList>
    </citation>
    <scope>NUCLEOTIDE SEQUENCE</scope>
</reference>
<dbReference type="AlphaFoldDB" id="A0A6J6EN73"/>
<evidence type="ECO:0000313" key="1">
    <source>
        <dbReference type="EMBL" id="CAB4577527.1"/>
    </source>
</evidence>
<gene>
    <name evidence="1" type="ORF">UFOPK1726_00664</name>
</gene>
<name>A0A6J6EN73_9ZZZZ</name>
<sequence length="338" mass="37955">MSLYSVQDMLPILRPYAGNSGTCNQATQLSYLNKARSLLWNKVDVDSLCEYVCIACVNGLLTLPSLYKQVRLAWIDGQPVSLGNEWYQSIPQDTWGDASSGGYGNGNGWGQAYGWNGGNKKFIEVGGKHVTYQNYEMAPYKLCVEAESPLDAGVEVTFFGENAYGTRISETITLGLAPTYVYSVNFFKSVFQCTKPQTKGRVRLYAYDPDAQAQMLLAIYQPYDVNPSFRRYAIQGRVKDSVILYCKKNYQDLFELTDQVEFTPEAMISAVMAVVYRENKGSDQLYAASLQNAIFEVNRETADREEPTGSAIRQFPNNMMLNALIPTYAWDDGATWPY</sequence>
<proteinExistence type="predicted"/>
<accession>A0A6J6EN73</accession>
<protein>
    <submittedName>
        <fullName evidence="1">Unannotated protein</fullName>
    </submittedName>
</protein>